<evidence type="ECO:0000313" key="2">
    <source>
        <dbReference type="EMBL" id="KAJ2680294.1"/>
    </source>
</evidence>
<feature type="region of interest" description="Disordered" evidence="1">
    <location>
        <begin position="200"/>
        <end position="225"/>
    </location>
</feature>
<dbReference type="OrthoDB" id="5594550at2759"/>
<name>A0A9W8GBZ2_9FUNG</name>
<feature type="region of interest" description="Disordered" evidence="1">
    <location>
        <begin position="238"/>
        <end position="323"/>
    </location>
</feature>
<evidence type="ECO:0000256" key="1">
    <source>
        <dbReference type="SAM" id="MobiDB-lite"/>
    </source>
</evidence>
<organism evidence="2 3">
    <name type="scientific">Coemansia spiralis</name>
    <dbReference type="NCBI Taxonomy" id="417178"/>
    <lineage>
        <taxon>Eukaryota</taxon>
        <taxon>Fungi</taxon>
        <taxon>Fungi incertae sedis</taxon>
        <taxon>Zoopagomycota</taxon>
        <taxon>Kickxellomycotina</taxon>
        <taxon>Kickxellomycetes</taxon>
        <taxon>Kickxellales</taxon>
        <taxon>Kickxellaceae</taxon>
        <taxon>Coemansia</taxon>
    </lineage>
</organism>
<gene>
    <name evidence="2" type="ORF">GGI25_000887</name>
</gene>
<dbReference type="Proteomes" id="UP001151518">
    <property type="component" value="Unassembled WGS sequence"/>
</dbReference>
<feature type="compositionally biased region" description="Polar residues" evidence="1">
    <location>
        <begin position="244"/>
        <end position="259"/>
    </location>
</feature>
<evidence type="ECO:0000313" key="3">
    <source>
        <dbReference type="Proteomes" id="UP001151518"/>
    </source>
</evidence>
<feature type="compositionally biased region" description="Basic and acidic residues" evidence="1">
    <location>
        <begin position="299"/>
        <end position="323"/>
    </location>
</feature>
<dbReference type="EMBL" id="JANBTW010000006">
    <property type="protein sequence ID" value="KAJ2680294.1"/>
    <property type="molecule type" value="Genomic_DNA"/>
</dbReference>
<proteinExistence type="predicted"/>
<feature type="compositionally biased region" description="Basic and acidic residues" evidence="1">
    <location>
        <begin position="166"/>
        <end position="175"/>
    </location>
</feature>
<comment type="caution">
    <text evidence="2">The sequence shown here is derived from an EMBL/GenBank/DDBJ whole genome shotgun (WGS) entry which is preliminary data.</text>
</comment>
<reference evidence="2" key="1">
    <citation type="submission" date="2022-07" db="EMBL/GenBank/DDBJ databases">
        <title>Phylogenomic reconstructions and comparative analyses of Kickxellomycotina fungi.</title>
        <authorList>
            <person name="Reynolds N.K."/>
            <person name="Stajich J.E."/>
            <person name="Barry K."/>
            <person name="Grigoriev I.V."/>
            <person name="Crous P."/>
            <person name="Smith M.E."/>
        </authorList>
    </citation>
    <scope>NUCLEOTIDE SEQUENCE</scope>
    <source>
        <strain evidence="2">NRRL 3115</strain>
    </source>
</reference>
<feature type="region of interest" description="Disordered" evidence="1">
    <location>
        <begin position="111"/>
        <end position="175"/>
    </location>
</feature>
<protein>
    <submittedName>
        <fullName evidence="2">Uncharacterized protein</fullName>
    </submittedName>
</protein>
<feature type="compositionally biased region" description="Basic and acidic residues" evidence="1">
    <location>
        <begin position="143"/>
        <end position="155"/>
    </location>
</feature>
<sequence>MARAPDAIQVITDQARKGELTEEEVKALKEAHSKIRRGKLVGLALGAGMGYHFSRKKHWAIQGLSITINSVILLSISEGLTTFMAMRELADSSKYPHIVAAMKDIRNEIQRSQGVDPSRPELGRRGTIPHQPDFKHLPPSTTSKEREVAHVEGHSTYKGLGSSDSMEERNEHSQREFGNPILQEKLEHEQFGNEQQFNSEQLGHEQKQPSYRVGDAGTDSNSAWNTIRSANNSQLSAWDRVRKQSGQHSTKSQEQQPYGSWTRPHQQEYDGYHNGGGFASSNGDSGGSVFEGSALSSDDFPRSREDFEGSSSTDDKHKYEFSS</sequence>
<dbReference type="AlphaFoldDB" id="A0A9W8GBZ2"/>
<accession>A0A9W8GBZ2</accession>